<dbReference type="EMBL" id="RKRE01000001">
    <property type="protein sequence ID" value="RPF49567.1"/>
    <property type="molecule type" value="Genomic_DNA"/>
</dbReference>
<dbReference type="AlphaFoldDB" id="A0A3N5AXA6"/>
<keyword evidence="3" id="KW-1185">Reference proteome</keyword>
<dbReference type="Proteomes" id="UP000282654">
    <property type="component" value="Unassembled WGS sequence"/>
</dbReference>
<proteinExistence type="predicted"/>
<sequence length="250" mass="27954">MEIGLSLASVIFLLYVLLPGGVVLTVAGRREKDVTLARMVFYGTWVFAVALLLCWGVETASDFRLYTGFTASLAKFSQGEGLLDVRPLAPVFLIVYALACFIGFAELWSKVGVFPSGYWLRVKRLYWKVARQKPFAARWVKVGNLPGDVFLAYRKAGKRPYIKGTLKDGTAVQGECLRYSWNGSESVLLRDADRPDSLIWVRLDDFVRLEFANIPTAETAGASFEETWRWRKVLNGIVPGLGEEFFSGGM</sequence>
<keyword evidence="1" id="KW-0472">Membrane</keyword>
<accession>A0A3N5AXA6</accession>
<comment type="caution">
    <text evidence="2">The sequence shown here is derived from an EMBL/GenBank/DDBJ whole genome shotgun (WGS) entry which is preliminary data.</text>
</comment>
<evidence type="ECO:0000313" key="2">
    <source>
        <dbReference type="EMBL" id="RPF49567.1"/>
    </source>
</evidence>
<dbReference type="RefSeq" id="WP_170157663.1">
    <property type="nucleotide sequence ID" value="NZ_RKRE01000001.1"/>
</dbReference>
<reference evidence="2 3" key="1">
    <citation type="submission" date="2018-11" db="EMBL/GenBank/DDBJ databases">
        <title>Genomic Encyclopedia of Type Strains, Phase IV (KMG-IV): sequencing the most valuable type-strain genomes for metagenomic binning, comparative biology and taxonomic classification.</title>
        <authorList>
            <person name="Goeker M."/>
        </authorList>
    </citation>
    <scope>NUCLEOTIDE SEQUENCE [LARGE SCALE GENOMIC DNA]</scope>
    <source>
        <strain evidence="2 3">DSM 102936</strain>
    </source>
</reference>
<protein>
    <submittedName>
        <fullName evidence="2">Uncharacterized protein</fullName>
    </submittedName>
</protein>
<keyword evidence="1" id="KW-0812">Transmembrane</keyword>
<keyword evidence="1" id="KW-1133">Transmembrane helix</keyword>
<name>A0A3N5AXA6_9THEO</name>
<feature type="transmembrane region" description="Helical" evidence="1">
    <location>
        <begin position="6"/>
        <end position="27"/>
    </location>
</feature>
<organism evidence="2 3">
    <name type="scientific">Thermodesulfitimonas autotrophica</name>
    <dbReference type="NCBI Taxonomy" id="1894989"/>
    <lineage>
        <taxon>Bacteria</taxon>
        <taxon>Bacillati</taxon>
        <taxon>Bacillota</taxon>
        <taxon>Clostridia</taxon>
        <taxon>Thermoanaerobacterales</taxon>
        <taxon>Thermoanaerobacteraceae</taxon>
        <taxon>Thermodesulfitimonas</taxon>
    </lineage>
</organism>
<feature type="transmembrane region" description="Helical" evidence="1">
    <location>
        <begin position="39"/>
        <end position="58"/>
    </location>
</feature>
<gene>
    <name evidence="2" type="ORF">EDD75_0384</name>
</gene>
<evidence type="ECO:0000256" key="1">
    <source>
        <dbReference type="SAM" id="Phobius"/>
    </source>
</evidence>
<evidence type="ECO:0000313" key="3">
    <source>
        <dbReference type="Proteomes" id="UP000282654"/>
    </source>
</evidence>
<feature type="transmembrane region" description="Helical" evidence="1">
    <location>
        <begin position="88"/>
        <end position="108"/>
    </location>
</feature>